<name>A0AAW2GNM6_9HYME</name>
<dbReference type="EMBL" id="JADYXP020000003">
    <property type="protein sequence ID" value="KAL0128714.1"/>
    <property type="molecule type" value="Genomic_DNA"/>
</dbReference>
<keyword evidence="3" id="KW-1185">Reference proteome</keyword>
<dbReference type="Proteomes" id="UP001430953">
    <property type="component" value="Unassembled WGS sequence"/>
</dbReference>
<evidence type="ECO:0000313" key="2">
    <source>
        <dbReference type="EMBL" id="KAL0128714.1"/>
    </source>
</evidence>
<evidence type="ECO:0000313" key="3">
    <source>
        <dbReference type="Proteomes" id="UP001430953"/>
    </source>
</evidence>
<proteinExistence type="predicted"/>
<accession>A0AAW2GNM6</accession>
<reference evidence="2 3" key="1">
    <citation type="submission" date="2023-03" db="EMBL/GenBank/DDBJ databases">
        <title>High recombination rates correlate with genetic variation in Cardiocondyla obscurior ants.</title>
        <authorList>
            <person name="Errbii M."/>
        </authorList>
    </citation>
    <scope>NUCLEOTIDE SEQUENCE [LARGE SCALE GENOMIC DNA]</scope>
    <source>
        <strain evidence="2">Alpha-2009</strain>
        <tissue evidence="2">Whole body</tissue>
    </source>
</reference>
<dbReference type="AlphaFoldDB" id="A0AAW2GNM6"/>
<protein>
    <submittedName>
        <fullName evidence="2">Uncharacterized protein</fullName>
    </submittedName>
</protein>
<feature type="region of interest" description="Disordered" evidence="1">
    <location>
        <begin position="14"/>
        <end position="34"/>
    </location>
</feature>
<sequence>MAFETAVKIARLLSPRREGHGGGGPRPGSTYEIGGDGFFFDEPVGLRLGGRGGRFRESRRGKTCVRRTARSVPSPAGRKQRGDAGHTVVPTIFLSLVTDLATARLTSFAAAPRRAVASQESETS</sequence>
<feature type="region of interest" description="Disordered" evidence="1">
    <location>
        <begin position="51"/>
        <end position="84"/>
    </location>
</feature>
<gene>
    <name evidence="2" type="ORF">PUN28_003822</name>
</gene>
<evidence type="ECO:0000256" key="1">
    <source>
        <dbReference type="SAM" id="MobiDB-lite"/>
    </source>
</evidence>
<comment type="caution">
    <text evidence="2">The sequence shown here is derived from an EMBL/GenBank/DDBJ whole genome shotgun (WGS) entry which is preliminary data.</text>
</comment>
<organism evidence="2 3">
    <name type="scientific">Cardiocondyla obscurior</name>
    <dbReference type="NCBI Taxonomy" id="286306"/>
    <lineage>
        <taxon>Eukaryota</taxon>
        <taxon>Metazoa</taxon>
        <taxon>Ecdysozoa</taxon>
        <taxon>Arthropoda</taxon>
        <taxon>Hexapoda</taxon>
        <taxon>Insecta</taxon>
        <taxon>Pterygota</taxon>
        <taxon>Neoptera</taxon>
        <taxon>Endopterygota</taxon>
        <taxon>Hymenoptera</taxon>
        <taxon>Apocrita</taxon>
        <taxon>Aculeata</taxon>
        <taxon>Formicoidea</taxon>
        <taxon>Formicidae</taxon>
        <taxon>Myrmicinae</taxon>
        <taxon>Cardiocondyla</taxon>
    </lineage>
</organism>